<dbReference type="Proteomes" id="UP001499878">
    <property type="component" value="Unassembled WGS sequence"/>
</dbReference>
<comment type="caution">
    <text evidence="2">The sequence shown here is derived from an EMBL/GenBank/DDBJ whole genome shotgun (WGS) entry which is preliminary data.</text>
</comment>
<name>A0ABP9T2Q5_9ACTN</name>
<reference evidence="3" key="1">
    <citation type="journal article" date="2019" name="Int. J. Syst. Evol. Microbiol.">
        <title>The Global Catalogue of Microorganisms (GCM) 10K type strain sequencing project: providing services to taxonomists for standard genome sequencing and annotation.</title>
        <authorList>
            <consortium name="The Broad Institute Genomics Platform"/>
            <consortium name="The Broad Institute Genome Sequencing Center for Infectious Disease"/>
            <person name="Wu L."/>
            <person name="Ma J."/>
        </authorList>
    </citation>
    <scope>NUCLEOTIDE SEQUENCE [LARGE SCALE GENOMIC DNA]</scope>
    <source>
        <strain evidence="3">JCM 18306</strain>
    </source>
</reference>
<evidence type="ECO:0000313" key="2">
    <source>
        <dbReference type="EMBL" id="GAA5207282.1"/>
    </source>
</evidence>
<keyword evidence="3" id="KW-1185">Reference proteome</keyword>
<feature type="region of interest" description="Disordered" evidence="1">
    <location>
        <begin position="23"/>
        <end position="94"/>
    </location>
</feature>
<gene>
    <name evidence="2" type="ORF">GCM10023323_22170</name>
</gene>
<sequence length="132" mass="13998">MRSVLPRLQAHIVAADVLRGLPPDQKADTAVAGRHQPVSRSRRSTGPSARLQRDRRQLEDGQRGTIVALDLTEPGPSQPVPPGPYDLLLRPSDPVHAPGGTTAFPALCEFAGSIGTHTVATDTALPVGYQEP</sequence>
<feature type="compositionally biased region" description="Basic and acidic residues" evidence="1">
    <location>
        <begin position="51"/>
        <end position="62"/>
    </location>
</feature>
<organism evidence="2 3">
    <name type="scientific">Streptomyces thinghirensis</name>
    <dbReference type="NCBI Taxonomy" id="551547"/>
    <lineage>
        <taxon>Bacteria</taxon>
        <taxon>Bacillati</taxon>
        <taxon>Actinomycetota</taxon>
        <taxon>Actinomycetes</taxon>
        <taxon>Kitasatosporales</taxon>
        <taxon>Streptomycetaceae</taxon>
        <taxon>Streptomyces</taxon>
    </lineage>
</organism>
<protein>
    <submittedName>
        <fullName evidence="2">Uncharacterized protein</fullName>
    </submittedName>
</protein>
<proteinExistence type="predicted"/>
<accession>A0ABP9T2Q5</accession>
<dbReference type="EMBL" id="BAABJR010000005">
    <property type="protein sequence ID" value="GAA5207282.1"/>
    <property type="molecule type" value="Genomic_DNA"/>
</dbReference>
<evidence type="ECO:0000313" key="3">
    <source>
        <dbReference type="Proteomes" id="UP001499878"/>
    </source>
</evidence>
<evidence type="ECO:0000256" key="1">
    <source>
        <dbReference type="SAM" id="MobiDB-lite"/>
    </source>
</evidence>